<dbReference type="Proteomes" id="UP000192917">
    <property type="component" value="Unassembled WGS sequence"/>
</dbReference>
<dbReference type="EMBL" id="FWZX01000003">
    <property type="protein sequence ID" value="SMF03256.1"/>
    <property type="molecule type" value="Genomic_DNA"/>
</dbReference>
<evidence type="ECO:0000313" key="1">
    <source>
        <dbReference type="EMBL" id="SMF03256.1"/>
    </source>
</evidence>
<reference evidence="1 2" key="1">
    <citation type="submission" date="2017-04" db="EMBL/GenBank/DDBJ databases">
        <authorList>
            <person name="Afonso C.L."/>
            <person name="Miller P.J."/>
            <person name="Scott M.A."/>
            <person name="Spackman E."/>
            <person name="Goraichik I."/>
            <person name="Dimitrov K.M."/>
            <person name="Suarez D.L."/>
            <person name="Swayne D.E."/>
        </authorList>
    </citation>
    <scope>NUCLEOTIDE SEQUENCE [LARGE SCALE GENOMIC DNA]</scope>
    <source>
        <strain evidence="1 2">USBA 355</strain>
    </source>
</reference>
<name>A0A1Y6BEI1_9PROT</name>
<protein>
    <submittedName>
        <fullName evidence="1">Uncharacterized protein</fullName>
    </submittedName>
</protein>
<sequence length="60" mass="5971">MESKVASIVLAFAIGLVVAGGVVTALRPLHAVAGAGAGRVRALHEADASPGTIAVLRERP</sequence>
<organism evidence="1 2">
    <name type="scientific">Tistlia consotensis USBA 355</name>
    <dbReference type="NCBI Taxonomy" id="560819"/>
    <lineage>
        <taxon>Bacteria</taxon>
        <taxon>Pseudomonadati</taxon>
        <taxon>Pseudomonadota</taxon>
        <taxon>Alphaproteobacteria</taxon>
        <taxon>Rhodospirillales</taxon>
        <taxon>Rhodovibrionaceae</taxon>
        <taxon>Tistlia</taxon>
    </lineage>
</organism>
<keyword evidence="2" id="KW-1185">Reference proteome</keyword>
<proteinExistence type="predicted"/>
<dbReference type="STRING" id="560819.SAMN05428998_103123"/>
<dbReference type="AlphaFoldDB" id="A0A1Y6BEI1"/>
<gene>
    <name evidence="1" type="ORF">SAMN05428998_103123</name>
</gene>
<accession>A0A1Y6BEI1</accession>
<dbReference type="RefSeq" id="WP_085121571.1">
    <property type="nucleotide sequence ID" value="NZ_FWZX01000003.1"/>
</dbReference>
<evidence type="ECO:0000313" key="2">
    <source>
        <dbReference type="Proteomes" id="UP000192917"/>
    </source>
</evidence>